<dbReference type="GO" id="GO:0003700">
    <property type="term" value="F:DNA-binding transcription factor activity"/>
    <property type="evidence" value="ECO:0007669"/>
    <property type="project" value="TreeGrafter"/>
</dbReference>
<organism evidence="4 5">
    <name type="scientific">Cynara cardunculus var. scolymus</name>
    <name type="common">Globe artichoke</name>
    <name type="synonym">Cynara scolymus</name>
    <dbReference type="NCBI Taxonomy" id="59895"/>
    <lineage>
        <taxon>Eukaryota</taxon>
        <taxon>Viridiplantae</taxon>
        <taxon>Streptophyta</taxon>
        <taxon>Embryophyta</taxon>
        <taxon>Tracheophyta</taxon>
        <taxon>Spermatophyta</taxon>
        <taxon>Magnoliopsida</taxon>
        <taxon>eudicotyledons</taxon>
        <taxon>Gunneridae</taxon>
        <taxon>Pentapetalae</taxon>
        <taxon>asterids</taxon>
        <taxon>campanulids</taxon>
        <taxon>Asterales</taxon>
        <taxon>Asteraceae</taxon>
        <taxon>Carduoideae</taxon>
        <taxon>Cardueae</taxon>
        <taxon>Carduinae</taxon>
        <taxon>Cynara</taxon>
    </lineage>
</organism>
<evidence type="ECO:0000313" key="5">
    <source>
        <dbReference type="Proteomes" id="UP000243975"/>
    </source>
</evidence>
<evidence type="ECO:0000259" key="3">
    <source>
        <dbReference type="Pfam" id="PF20451"/>
    </source>
</evidence>
<evidence type="ECO:0000259" key="2">
    <source>
        <dbReference type="Pfam" id="PF07887"/>
    </source>
</evidence>
<evidence type="ECO:0000256" key="1">
    <source>
        <dbReference type="SAM" id="MobiDB-lite"/>
    </source>
</evidence>
<dbReference type="Pfam" id="PF07887">
    <property type="entry name" value="Calmodulin_bind"/>
    <property type="match status" value="1"/>
</dbReference>
<dbReference type="Proteomes" id="UP000243975">
    <property type="component" value="Unassembled WGS sequence"/>
</dbReference>
<feature type="compositionally biased region" description="Polar residues" evidence="1">
    <location>
        <begin position="17"/>
        <end position="28"/>
    </location>
</feature>
<dbReference type="GO" id="GO:0080142">
    <property type="term" value="P:regulation of salicylic acid biosynthetic process"/>
    <property type="evidence" value="ECO:0007669"/>
    <property type="project" value="TreeGrafter"/>
</dbReference>
<dbReference type="PANTHER" id="PTHR31713">
    <property type="entry name" value="OS02G0177800 PROTEIN"/>
    <property type="match status" value="1"/>
</dbReference>
<feature type="domain" description="Calmodulin binding protein-like N-terminal" evidence="2">
    <location>
        <begin position="100"/>
        <end position="246"/>
    </location>
</feature>
<evidence type="ECO:0000313" key="4">
    <source>
        <dbReference type="EMBL" id="KVH88010.1"/>
    </source>
</evidence>
<dbReference type="EMBL" id="LEKV01005638">
    <property type="protein sequence ID" value="KVH88010.1"/>
    <property type="molecule type" value="Genomic_DNA"/>
</dbReference>
<reference evidence="4 5" key="1">
    <citation type="journal article" date="2016" name="Sci. Rep.">
        <title>The genome sequence of the outbreeding globe artichoke constructed de novo incorporating a phase-aware low-pass sequencing strategy of F1 progeny.</title>
        <authorList>
            <person name="Scaglione D."/>
            <person name="Reyes-Chin-Wo S."/>
            <person name="Acquadro A."/>
            <person name="Froenicke L."/>
            <person name="Portis E."/>
            <person name="Beitel C."/>
            <person name="Tirone M."/>
            <person name="Mauro R."/>
            <person name="Lo Monaco A."/>
            <person name="Mauromicale G."/>
            <person name="Faccioli P."/>
            <person name="Cattivelli L."/>
            <person name="Rieseberg L."/>
            <person name="Michelmore R."/>
            <person name="Lanteri S."/>
        </authorList>
    </citation>
    <scope>NUCLEOTIDE SEQUENCE [LARGE SCALE GENOMIC DNA]</scope>
    <source>
        <strain evidence="4">2C</strain>
    </source>
</reference>
<gene>
    <name evidence="4" type="ORF">Ccrd_024607</name>
</gene>
<dbReference type="GO" id="GO:0005634">
    <property type="term" value="C:nucleus"/>
    <property type="evidence" value="ECO:0007669"/>
    <property type="project" value="TreeGrafter"/>
</dbReference>
<sequence length="497" mass="55740">MVSKRPISEVEGGGSGIPNQESEGSGSSNVARNVMLRFSSEEFGATFTYSFDRCKMRCSEHFKTSHLRHQGCISISFSLENKFFYRSPSDALEPRNPTSLQLCFQTRLHPTFFTGSRIESEDNSAIKLVLYDANFNKIVSSGPFSSLKVVIVPLDGDFSADDHEDWSQADFDAKVINARDGKRPLLTGDLVLTLKEGVAELGDVVFTDNSSWRRSRKFRLGAKAQNASAGVRIREARSEAFIVKDQRGECKPSLPPPQTSYKKHHPPYLGDDIWRLEKIAKDGVWHRRLASHRIYTVKDFLQVYNTKESSLCTLLGGPDNNIWKAIIKHAKTYVLDDKLYMYSSVADGVGILFDSTLKVVGATFDGENHLSMNEVAEFQMPVVEALKEQMKKDLDGMVPMDDLSVIATPVLHGDLRTASLCIPHQDELQLQMTSDPCSNGLNDNNRNEISTWQASNQTLFLTSISQETRSRFNVALDVERCSCQKNTTLDPYFDFLS</sequence>
<dbReference type="Gramene" id="KVH88010">
    <property type="protein sequence ID" value="KVH88010"/>
    <property type="gene ID" value="Ccrd_024607"/>
</dbReference>
<protein>
    <submittedName>
        <fullName evidence="4">Calmodulin binding protein-like protein</fullName>
    </submittedName>
</protein>
<dbReference type="AlphaFoldDB" id="A0A103XC57"/>
<feature type="domain" description="Calmodulin binding protein central" evidence="3">
    <location>
        <begin position="269"/>
        <end position="332"/>
    </location>
</feature>
<dbReference type="GO" id="GO:0043565">
    <property type="term" value="F:sequence-specific DNA binding"/>
    <property type="evidence" value="ECO:0007669"/>
    <property type="project" value="TreeGrafter"/>
</dbReference>
<dbReference type="InterPro" id="IPR046830">
    <property type="entry name" value="Calmod_bind_M"/>
</dbReference>
<comment type="caution">
    <text evidence="4">The sequence shown here is derived from an EMBL/GenBank/DDBJ whole genome shotgun (WGS) entry which is preliminary data.</text>
</comment>
<name>A0A103XC57_CYNCS</name>
<proteinExistence type="predicted"/>
<keyword evidence="5" id="KW-1185">Reference proteome</keyword>
<dbReference type="InterPro" id="IPR046831">
    <property type="entry name" value="Calmodulin_bind_N"/>
</dbReference>
<dbReference type="InterPro" id="IPR012416">
    <property type="entry name" value="CBP60"/>
</dbReference>
<dbReference type="OMA" id="NNIWKAI"/>
<accession>A0A103XC57</accession>
<dbReference type="GO" id="GO:0005516">
    <property type="term" value="F:calmodulin binding"/>
    <property type="evidence" value="ECO:0007669"/>
    <property type="project" value="InterPro"/>
</dbReference>
<dbReference type="STRING" id="59895.A0A103XC57"/>
<feature type="region of interest" description="Disordered" evidence="1">
    <location>
        <begin position="1"/>
        <end position="28"/>
    </location>
</feature>
<dbReference type="Pfam" id="PF20451">
    <property type="entry name" value="Calmod_bind_M"/>
    <property type="match status" value="1"/>
</dbReference>
<dbReference type="PANTHER" id="PTHR31713:SF67">
    <property type="entry name" value="CALMODULIN-BINDING PROTEIN60"/>
    <property type="match status" value="1"/>
</dbReference>